<keyword evidence="3" id="KW-1185">Reference proteome</keyword>
<evidence type="ECO:0000256" key="1">
    <source>
        <dbReference type="SAM" id="Phobius"/>
    </source>
</evidence>
<dbReference type="EMBL" id="AP024597">
    <property type="protein sequence ID" value="BCU68890.1"/>
    <property type="molecule type" value="Genomic_DNA"/>
</dbReference>
<dbReference type="PANTHER" id="PTHR37305">
    <property type="entry name" value="INTEGRAL MEMBRANE PROTEIN-RELATED"/>
    <property type="match status" value="1"/>
</dbReference>
<protein>
    <recommendedName>
        <fullName evidence="4">ABC transporter permease</fullName>
    </recommendedName>
</protein>
<dbReference type="KEGG" id="csty:KN1_01870"/>
<gene>
    <name evidence="2" type="ORF">KN1_01870</name>
</gene>
<name>A0A8D5U3S3_9CREN</name>
<keyword evidence="1" id="KW-1133">Transmembrane helix</keyword>
<dbReference type="GeneID" id="66161939"/>
<keyword evidence="1" id="KW-0812">Transmembrane</keyword>
<dbReference type="PANTHER" id="PTHR37305:SF1">
    <property type="entry name" value="MEMBRANE PROTEIN"/>
    <property type="match status" value="1"/>
</dbReference>
<organism evidence="2 3">
    <name type="scientific">Stygiolobus caldivivus</name>
    <dbReference type="NCBI Taxonomy" id="2824673"/>
    <lineage>
        <taxon>Archaea</taxon>
        <taxon>Thermoproteota</taxon>
        <taxon>Thermoprotei</taxon>
        <taxon>Sulfolobales</taxon>
        <taxon>Sulfolobaceae</taxon>
        <taxon>Stygiolobus</taxon>
    </lineage>
</organism>
<feature type="transmembrane region" description="Helical" evidence="1">
    <location>
        <begin position="99"/>
        <end position="119"/>
    </location>
</feature>
<feature type="transmembrane region" description="Helical" evidence="1">
    <location>
        <begin position="139"/>
        <end position="161"/>
    </location>
</feature>
<keyword evidence="1" id="KW-0472">Membrane</keyword>
<accession>A0A8D5U3S3</accession>
<reference evidence="2 3" key="1">
    <citation type="submission" date="2021-04" db="EMBL/GenBank/DDBJ databases">
        <title>Complete genome sequence of Stygiolobus sp. KN-1.</title>
        <authorList>
            <person name="Nakamura K."/>
            <person name="Sakai H."/>
            <person name="Kurosawa N."/>
        </authorList>
    </citation>
    <scope>NUCLEOTIDE SEQUENCE [LARGE SCALE GENOMIC DNA]</scope>
    <source>
        <strain evidence="2 3">KN-1</strain>
    </source>
</reference>
<dbReference type="RefSeq" id="WP_221288844.1">
    <property type="nucleotide sequence ID" value="NZ_AP024597.1"/>
</dbReference>
<feature type="transmembrane region" description="Helical" evidence="1">
    <location>
        <begin position="231"/>
        <end position="249"/>
    </location>
</feature>
<sequence>MGAFSNIYRYNLLFFIRTKRFSIMLPLALIISLINTILIEIGIVQKPSSVYLFTEANLAYSEILFIILSSMFAGDLISRDFSREGLYMLTQPISREKIFFAKYLSAITAALIIVSVYMLGVFGTSIALYNYLIPEWYEIIFVSFLAILSLLAFVTLFSAVIKSPTISITISIFFLLIIFPLIQQIMQDLKKSPFFIITYALQIILVLAQPKIPNIDGITSPISAPPLNESIEVFIGYLIFGVVVSIIIYKKRQLNDI</sequence>
<evidence type="ECO:0008006" key="4">
    <source>
        <dbReference type="Google" id="ProtNLM"/>
    </source>
</evidence>
<dbReference type="AlphaFoldDB" id="A0A8D5U3S3"/>
<feature type="transmembrane region" description="Helical" evidence="1">
    <location>
        <begin position="59"/>
        <end position="78"/>
    </location>
</feature>
<dbReference type="Proteomes" id="UP000825123">
    <property type="component" value="Chromosome"/>
</dbReference>
<evidence type="ECO:0000313" key="2">
    <source>
        <dbReference type="EMBL" id="BCU68890.1"/>
    </source>
</evidence>
<feature type="transmembrane region" description="Helical" evidence="1">
    <location>
        <begin position="168"/>
        <end position="186"/>
    </location>
</feature>
<proteinExistence type="predicted"/>
<evidence type="ECO:0000313" key="3">
    <source>
        <dbReference type="Proteomes" id="UP000825123"/>
    </source>
</evidence>
<feature type="transmembrane region" description="Helical" evidence="1">
    <location>
        <begin position="21"/>
        <end position="39"/>
    </location>
</feature>